<comment type="caution">
    <text evidence="1">The sequence shown here is derived from an EMBL/GenBank/DDBJ whole genome shotgun (WGS) entry which is preliminary data.</text>
</comment>
<organism evidence="1 2">
    <name type="scientific">Tanacetum coccineum</name>
    <dbReference type="NCBI Taxonomy" id="301880"/>
    <lineage>
        <taxon>Eukaryota</taxon>
        <taxon>Viridiplantae</taxon>
        <taxon>Streptophyta</taxon>
        <taxon>Embryophyta</taxon>
        <taxon>Tracheophyta</taxon>
        <taxon>Spermatophyta</taxon>
        <taxon>Magnoliopsida</taxon>
        <taxon>eudicotyledons</taxon>
        <taxon>Gunneridae</taxon>
        <taxon>Pentapetalae</taxon>
        <taxon>asterids</taxon>
        <taxon>campanulids</taxon>
        <taxon>Asterales</taxon>
        <taxon>Asteraceae</taxon>
        <taxon>Asteroideae</taxon>
        <taxon>Anthemideae</taxon>
        <taxon>Anthemidinae</taxon>
        <taxon>Tanacetum</taxon>
    </lineage>
</organism>
<protein>
    <recommendedName>
        <fullName evidence="3">CCD97-like C-terminal domain-containing protein</fullName>
    </recommendedName>
</protein>
<accession>A0ABQ5BPI3</accession>
<name>A0ABQ5BPI3_9ASTR</name>
<keyword evidence="2" id="KW-1185">Reference proteome</keyword>
<proteinExistence type="predicted"/>
<reference evidence="1" key="1">
    <citation type="journal article" date="2022" name="Int. J. Mol. Sci.">
        <title>Draft Genome of Tanacetum Coccineum: Genomic Comparison of Closely Related Tanacetum-Family Plants.</title>
        <authorList>
            <person name="Yamashiro T."/>
            <person name="Shiraishi A."/>
            <person name="Nakayama K."/>
            <person name="Satake H."/>
        </authorList>
    </citation>
    <scope>NUCLEOTIDE SEQUENCE</scope>
</reference>
<reference evidence="1" key="2">
    <citation type="submission" date="2022-01" db="EMBL/GenBank/DDBJ databases">
        <authorList>
            <person name="Yamashiro T."/>
            <person name="Shiraishi A."/>
            <person name="Satake H."/>
            <person name="Nakayama K."/>
        </authorList>
    </citation>
    <scope>NUCLEOTIDE SEQUENCE</scope>
</reference>
<evidence type="ECO:0000313" key="2">
    <source>
        <dbReference type="Proteomes" id="UP001151760"/>
    </source>
</evidence>
<dbReference type="Proteomes" id="UP001151760">
    <property type="component" value="Unassembled WGS sequence"/>
</dbReference>
<evidence type="ECO:0008006" key="3">
    <source>
        <dbReference type="Google" id="ProtNLM"/>
    </source>
</evidence>
<sequence>MEMKHDIKNMTLNEYLEYEAKKERRLWDNVRFRRSPTNYDKADVDSFHRNKNKKDFDFDTILDDLFRIRDENMKRMGQDIVHDSIWEHDNDLEEDREDDGDDRDTFDMWDITVEDVE</sequence>
<dbReference type="EMBL" id="BQNB010013502">
    <property type="protein sequence ID" value="GJT16761.1"/>
    <property type="molecule type" value="Genomic_DNA"/>
</dbReference>
<gene>
    <name evidence="1" type="ORF">Tco_0875467</name>
</gene>
<evidence type="ECO:0000313" key="1">
    <source>
        <dbReference type="EMBL" id="GJT16761.1"/>
    </source>
</evidence>